<name>A0A1X7VT87_AMPQE</name>
<gene>
    <name evidence="2" type="primary">100632860</name>
</gene>
<reference evidence="3" key="1">
    <citation type="journal article" date="2010" name="Nature">
        <title>The Amphimedon queenslandica genome and the evolution of animal complexity.</title>
        <authorList>
            <person name="Srivastava M."/>
            <person name="Simakov O."/>
            <person name="Chapman J."/>
            <person name="Fahey B."/>
            <person name="Gauthier M.E."/>
            <person name="Mitros T."/>
            <person name="Richards G.S."/>
            <person name="Conaco C."/>
            <person name="Dacre M."/>
            <person name="Hellsten U."/>
            <person name="Larroux C."/>
            <person name="Putnam N.H."/>
            <person name="Stanke M."/>
            <person name="Adamska M."/>
            <person name="Darling A."/>
            <person name="Degnan S.M."/>
            <person name="Oakley T.H."/>
            <person name="Plachetzki D.C."/>
            <person name="Zhai Y."/>
            <person name="Adamski M."/>
            <person name="Calcino A."/>
            <person name="Cummins S.F."/>
            <person name="Goodstein D.M."/>
            <person name="Harris C."/>
            <person name="Jackson D.J."/>
            <person name="Leys S.P."/>
            <person name="Shu S."/>
            <person name="Woodcroft B.J."/>
            <person name="Vervoort M."/>
            <person name="Kosik K.S."/>
            <person name="Manning G."/>
            <person name="Degnan B.M."/>
            <person name="Rokhsar D.S."/>
        </authorList>
    </citation>
    <scope>NUCLEOTIDE SEQUENCE [LARGE SCALE GENOMIC DNA]</scope>
</reference>
<evidence type="ECO:0000256" key="1">
    <source>
        <dbReference type="SAM" id="SignalP"/>
    </source>
</evidence>
<dbReference type="AlphaFoldDB" id="A0A1X7VT87"/>
<dbReference type="EnsemblMetazoa" id="Aqu2.1.42628_001">
    <property type="protein sequence ID" value="Aqu2.1.42628_001"/>
    <property type="gene ID" value="Aqu2.1.42628"/>
</dbReference>
<reference evidence="2" key="2">
    <citation type="submission" date="2017-05" db="UniProtKB">
        <authorList>
            <consortium name="EnsemblMetazoa"/>
        </authorList>
    </citation>
    <scope>IDENTIFICATION</scope>
</reference>
<feature type="signal peptide" evidence="1">
    <location>
        <begin position="1"/>
        <end position="19"/>
    </location>
</feature>
<evidence type="ECO:0000313" key="3">
    <source>
        <dbReference type="Proteomes" id="UP000007879"/>
    </source>
</evidence>
<dbReference type="EnsemblMetazoa" id="XM_003382947.2">
    <property type="protein sequence ID" value="XP_003382995.1"/>
    <property type="gene ID" value="LOC100632860"/>
</dbReference>
<dbReference type="InParanoid" id="A0A1X7VT87"/>
<dbReference type="KEGG" id="aqu:100632860"/>
<keyword evidence="1" id="KW-0732">Signal</keyword>
<sequence>MKTNLLLLVFATIALCVYGYPASPAPPVISETFSTRYRTVCTKSGEFFNNEIGEIHSDIAAKKYLEKVASDQVHMPPKYLWLLQLYNINQTYIIQWQGLDPKPNAPCNNESSNGVMNPVWAWTRNTTYNNTMKEDNHLIDVFTTINDQGTEFAIGVAQDKPNIPYFKSQRISVFNCVFYYYSFDPTPPPASVFTVFSECS</sequence>
<organism evidence="2">
    <name type="scientific">Amphimedon queenslandica</name>
    <name type="common">Sponge</name>
    <dbReference type="NCBI Taxonomy" id="400682"/>
    <lineage>
        <taxon>Eukaryota</taxon>
        <taxon>Metazoa</taxon>
        <taxon>Porifera</taxon>
        <taxon>Demospongiae</taxon>
        <taxon>Heteroscleromorpha</taxon>
        <taxon>Haplosclerida</taxon>
        <taxon>Niphatidae</taxon>
        <taxon>Amphimedon</taxon>
    </lineage>
</organism>
<evidence type="ECO:0000313" key="2">
    <source>
        <dbReference type="EnsemblMetazoa" id="Aqu2.1.42628_001"/>
    </source>
</evidence>
<proteinExistence type="predicted"/>
<protein>
    <recommendedName>
        <fullName evidence="4">C-type lectin domain-containing protein</fullName>
    </recommendedName>
</protein>
<evidence type="ECO:0008006" key="4">
    <source>
        <dbReference type="Google" id="ProtNLM"/>
    </source>
</evidence>
<accession>A0A1X7VT87</accession>
<feature type="chain" id="PRO_5010868947" description="C-type lectin domain-containing protein" evidence="1">
    <location>
        <begin position="20"/>
        <end position="200"/>
    </location>
</feature>
<keyword evidence="3" id="KW-1185">Reference proteome</keyword>
<dbReference type="Proteomes" id="UP000007879">
    <property type="component" value="Unassembled WGS sequence"/>
</dbReference>